<comment type="caution">
    <text evidence="1">The sequence shown here is derived from an EMBL/GenBank/DDBJ whole genome shotgun (WGS) entry which is preliminary data.</text>
</comment>
<dbReference type="GeneID" id="34448834"/>
<gene>
    <name evidence="1" type="ORF">ABOM_005444</name>
</gene>
<dbReference type="OrthoDB" id="2423195at2759"/>
<reference evidence="1 2" key="1">
    <citation type="journal article" date="2016" name="Genome Biol. Evol.">
        <title>Draft genome sequence of an aflatoxigenic Aspergillus species, A. bombycis.</title>
        <authorList>
            <person name="Moore G.G."/>
            <person name="Mack B.M."/>
            <person name="Beltz S.B."/>
            <person name="Gilbert M.K."/>
        </authorList>
    </citation>
    <scope>NUCLEOTIDE SEQUENCE [LARGE SCALE GENOMIC DNA]</scope>
    <source>
        <strain evidence="2">NRRL 26010</strain>
    </source>
</reference>
<sequence length="536" mass="59445">MARVLHLVGGPSPPAHIVVLSPVTRPPLVPPVRSPAKSVAGTTNARRSAVNRVYLALRGVAGVAVIGKTIFAACHAQCPAVLSLVTSDATFFWVVAINAQASVRYDDINVNEDPLIFLSCGHYYTVSSLDGIMEIKEYYNVHPHTGTIVSPRLSRRVMSDDAKLPGCPECRMPLRDIHRYNRIVKKALLDESTKRFIVTANLAYKKLVIAIEKHETQLEEEGAELIRKLSMGEEQSGHSHNANLFNAYCRKGSLENVIQKFVNSMAAAEQPYGRVNNLLASAAVGQNSIRTDSYSTDDSKIQTGFQIRGKCLQLRLAWAMLWGYRRIYIVPAVDSEIRSELRNVVANQIKSLLDTSISVWDDSQAAKLLAEQVQAMVYYALFCILYLSNCEEKGQHLDMDTATKLRQNASDTLEKCDNLRNDNPGTLGFLQDDIEKAKRLLNGGTFYSFVTAEEKRQVLRSGNVECRWKQPDVFNAEKESGDITMSPYQECVARTISSKRLDIFSNSVYFNLNAAINYGGAGSGYFGTVCACDLYS</sequence>
<proteinExistence type="predicted"/>
<dbReference type="RefSeq" id="XP_022389394.1">
    <property type="nucleotide sequence ID" value="XM_022532573.1"/>
</dbReference>
<dbReference type="STRING" id="109264.A0A1F8A1W0"/>
<evidence type="ECO:0000313" key="2">
    <source>
        <dbReference type="Proteomes" id="UP000179179"/>
    </source>
</evidence>
<dbReference type="EMBL" id="LYCR01000039">
    <property type="protein sequence ID" value="OGM45677.1"/>
    <property type="molecule type" value="Genomic_DNA"/>
</dbReference>
<protein>
    <submittedName>
        <fullName evidence="1">Uncharacterized protein</fullName>
    </submittedName>
</protein>
<dbReference type="AlphaFoldDB" id="A0A1F8A1W0"/>
<name>A0A1F8A1W0_9EURO</name>
<organism evidence="1 2">
    <name type="scientific">Aspergillus bombycis</name>
    <dbReference type="NCBI Taxonomy" id="109264"/>
    <lineage>
        <taxon>Eukaryota</taxon>
        <taxon>Fungi</taxon>
        <taxon>Dikarya</taxon>
        <taxon>Ascomycota</taxon>
        <taxon>Pezizomycotina</taxon>
        <taxon>Eurotiomycetes</taxon>
        <taxon>Eurotiomycetidae</taxon>
        <taxon>Eurotiales</taxon>
        <taxon>Aspergillaceae</taxon>
        <taxon>Aspergillus</taxon>
    </lineage>
</organism>
<evidence type="ECO:0000313" key="1">
    <source>
        <dbReference type="EMBL" id="OGM45677.1"/>
    </source>
</evidence>
<dbReference type="Proteomes" id="UP000179179">
    <property type="component" value="Unassembled WGS sequence"/>
</dbReference>
<keyword evidence="2" id="KW-1185">Reference proteome</keyword>
<accession>A0A1F8A1W0</accession>